<reference evidence="6" key="3">
    <citation type="submission" date="2023-01" db="EMBL/GenBank/DDBJ databases">
        <title>Human gut microbiome strain richness.</title>
        <authorList>
            <person name="Chen-Liaw A."/>
        </authorList>
    </citation>
    <scope>NUCLEOTIDE SEQUENCE</scope>
    <source>
        <strain evidence="6">1001283st1_D2_1001283B150209_150212</strain>
    </source>
</reference>
<dbReference type="Proteomes" id="UP001197684">
    <property type="component" value="Unassembled WGS sequence"/>
</dbReference>
<comment type="caution">
    <text evidence="3">The sequence shown here is derived from an EMBL/GenBank/DDBJ whole genome shotgun (WGS) entry which is preliminary data.</text>
</comment>
<gene>
    <name evidence="3" type="ORF">LIZ56_08910</name>
    <name evidence="4" type="ORF">LIZ82_08245</name>
    <name evidence="5" type="ORF">LK487_05075</name>
    <name evidence="6" type="ORF">PNE45_03335</name>
</gene>
<dbReference type="Proteomes" id="UP001212823">
    <property type="component" value="Unassembled WGS sequence"/>
</dbReference>
<dbReference type="EMBL" id="JAQLYE010000004">
    <property type="protein sequence ID" value="MDB8017072.1"/>
    <property type="molecule type" value="Genomic_DNA"/>
</dbReference>
<feature type="transmembrane region" description="Helical" evidence="2">
    <location>
        <begin position="107"/>
        <end position="130"/>
    </location>
</feature>
<evidence type="ECO:0000313" key="4">
    <source>
        <dbReference type="EMBL" id="MCB6960879.1"/>
    </source>
</evidence>
<dbReference type="Proteomes" id="UP001197847">
    <property type="component" value="Unassembled WGS sequence"/>
</dbReference>
<evidence type="ECO:0000313" key="5">
    <source>
        <dbReference type="EMBL" id="MCC2746407.1"/>
    </source>
</evidence>
<dbReference type="Proteomes" id="UP001197741">
    <property type="component" value="Unassembled WGS sequence"/>
</dbReference>
<evidence type="ECO:0000256" key="1">
    <source>
        <dbReference type="SAM" id="Coils"/>
    </source>
</evidence>
<keyword evidence="2" id="KW-0812">Transmembrane</keyword>
<organism evidence="3 7">
    <name type="scientific">Agathobacter rectalis</name>
    <dbReference type="NCBI Taxonomy" id="39491"/>
    <lineage>
        <taxon>Bacteria</taxon>
        <taxon>Bacillati</taxon>
        <taxon>Bacillota</taxon>
        <taxon>Clostridia</taxon>
        <taxon>Lachnospirales</taxon>
        <taxon>Lachnospiraceae</taxon>
        <taxon>Agathobacter</taxon>
    </lineage>
</organism>
<dbReference type="GeneID" id="86988282"/>
<dbReference type="EMBL" id="JAJFBX010000005">
    <property type="protein sequence ID" value="MCC2746407.1"/>
    <property type="molecule type" value="Genomic_DNA"/>
</dbReference>
<evidence type="ECO:0000313" key="7">
    <source>
        <dbReference type="Proteomes" id="UP001197684"/>
    </source>
</evidence>
<protein>
    <submittedName>
        <fullName evidence="3">Uncharacterized protein</fullName>
    </submittedName>
</protein>
<dbReference type="AlphaFoldDB" id="A0AAP2QLC4"/>
<dbReference type="EMBL" id="JAJCJQ010000009">
    <property type="protein sequence ID" value="MCB6960879.1"/>
    <property type="molecule type" value="Genomic_DNA"/>
</dbReference>
<reference evidence="5" key="1">
    <citation type="submission" date="2021-10" db="EMBL/GenBank/DDBJ databases">
        <title>Collection of gut derived symbiotic bacterial strains cultured from healthy donors.</title>
        <authorList>
            <person name="Lin H."/>
            <person name="Littmann E."/>
            <person name="Claire K."/>
            <person name="Pamer E."/>
        </authorList>
    </citation>
    <scope>NUCLEOTIDE SEQUENCE</scope>
    <source>
        <strain evidence="5">MSK.22.92</strain>
    </source>
</reference>
<evidence type="ECO:0000313" key="3">
    <source>
        <dbReference type="EMBL" id="MCB6938522.1"/>
    </source>
</evidence>
<sequence>MMYVVDGFEFQTKEEARQAKKESDGIRYIKDQTDMSDPDTVYKLYLRLNKPGYFFTPVGLSFLVELQEYLHTIPYIKNEDIRPIYIPEDKKAVVEVKKQTEGYKKKFHVALFFTIVLSAAIVTMFGITYVSGHSPYVVDYENELIDKYENWQKELEKREKAVEEREKALDERQDATEWTK</sequence>
<proteinExistence type="predicted"/>
<evidence type="ECO:0000256" key="2">
    <source>
        <dbReference type="SAM" id="Phobius"/>
    </source>
</evidence>
<keyword evidence="2" id="KW-0472">Membrane</keyword>
<accession>A0AAP2QLC4</accession>
<evidence type="ECO:0000313" key="6">
    <source>
        <dbReference type="EMBL" id="MDB8017072.1"/>
    </source>
</evidence>
<dbReference type="RefSeq" id="WP_012742314.1">
    <property type="nucleotide sequence ID" value="NZ_CP092643.1"/>
</dbReference>
<name>A0AAP2QLC4_9FIRM</name>
<keyword evidence="1" id="KW-0175">Coiled coil</keyword>
<reference evidence="3" key="2">
    <citation type="submission" date="2021-10" db="EMBL/GenBank/DDBJ databases">
        <title>Collection of gut derived symbiotic bacterial strains cultured from healthy donors.</title>
        <authorList>
            <person name="Lin H."/>
            <person name="Littmann E."/>
            <person name="Kohout C."/>
            <person name="Pamer E.G."/>
        </authorList>
    </citation>
    <scope>NUCLEOTIDE SEQUENCE</scope>
    <source>
        <strain evidence="4">DFI.7.28A</strain>
        <strain evidence="3">DFI.9.42</strain>
    </source>
</reference>
<keyword evidence="2" id="KW-1133">Transmembrane helix</keyword>
<feature type="coiled-coil region" evidence="1">
    <location>
        <begin position="141"/>
        <end position="172"/>
    </location>
</feature>
<dbReference type="EMBL" id="JAJCJK010000012">
    <property type="protein sequence ID" value="MCB6938522.1"/>
    <property type="molecule type" value="Genomic_DNA"/>
</dbReference>